<keyword evidence="6" id="KW-1185">Reference proteome</keyword>
<dbReference type="HOGENOM" id="CLU_466572_0_0_9"/>
<dbReference type="Proteomes" id="UP000006190">
    <property type="component" value="Unassembled WGS sequence"/>
</dbReference>
<dbReference type="InterPro" id="IPR038174">
    <property type="entry name" value="Strep_pil_link_sf"/>
</dbReference>
<organism evidence="5 6">
    <name type="scientific">Facklamia languida CCUG 37842</name>
    <dbReference type="NCBI Taxonomy" id="883113"/>
    <lineage>
        <taxon>Bacteria</taxon>
        <taxon>Bacillati</taxon>
        <taxon>Bacillota</taxon>
        <taxon>Bacilli</taxon>
        <taxon>Lactobacillales</taxon>
        <taxon>Aerococcaceae</taxon>
        <taxon>Facklamia</taxon>
    </lineage>
</organism>
<dbReference type="InterPro" id="IPR041033">
    <property type="entry name" value="SpaA_PFL_dom_1"/>
</dbReference>
<dbReference type="Gene3D" id="2.60.40.10">
    <property type="entry name" value="Immunoglobulins"/>
    <property type="match status" value="1"/>
</dbReference>
<evidence type="ECO:0000259" key="3">
    <source>
        <dbReference type="Pfam" id="PF12892"/>
    </source>
</evidence>
<evidence type="ECO:0000313" key="5">
    <source>
        <dbReference type="EMBL" id="EHR37544.1"/>
    </source>
</evidence>
<evidence type="ECO:0000313" key="6">
    <source>
        <dbReference type="Proteomes" id="UP000006190"/>
    </source>
</evidence>
<dbReference type="RefSeq" id="WP_006308632.1">
    <property type="nucleotide sequence ID" value="NZ_JH601133.1"/>
</dbReference>
<accession>H3NIB6</accession>
<reference evidence="5 6" key="1">
    <citation type="submission" date="2012-01" db="EMBL/GenBank/DDBJ databases">
        <title>The Genome Sequence of Facklamia languida CCUG 37842.</title>
        <authorList>
            <consortium name="The Broad Institute Genome Sequencing Platform"/>
            <person name="Earl A."/>
            <person name="Ward D."/>
            <person name="Feldgarden M."/>
            <person name="Gevers D."/>
            <person name="Huys G."/>
            <person name="Young S.K."/>
            <person name="Zeng Q."/>
            <person name="Gargeya S."/>
            <person name="Fitzgerald M."/>
            <person name="Haas B."/>
            <person name="Abouelleil A."/>
            <person name="Alvarado L."/>
            <person name="Arachchi H.M."/>
            <person name="Berlin A."/>
            <person name="Chapman S.B."/>
            <person name="Gearin G."/>
            <person name="Goldberg J."/>
            <person name="Griggs A."/>
            <person name="Gujja S."/>
            <person name="Hansen M."/>
            <person name="Heiman D."/>
            <person name="Howarth C."/>
            <person name="Larimer J."/>
            <person name="Lui A."/>
            <person name="MacDonald P.J.P."/>
            <person name="McCowen C."/>
            <person name="Montmayeur A."/>
            <person name="Murphy C."/>
            <person name="Neiman D."/>
            <person name="Pearson M."/>
            <person name="Priest M."/>
            <person name="Roberts A."/>
            <person name="Saif S."/>
            <person name="Shea T."/>
            <person name="Sisk P."/>
            <person name="Stolte C."/>
            <person name="Sykes S."/>
            <person name="Wortman J."/>
            <person name="Nusbaum C."/>
            <person name="Birren B."/>
        </authorList>
    </citation>
    <scope>NUCLEOTIDE SEQUENCE [LARGE SCALE GENOMIC DNA]</scope>
    <source>
        <strain evidence="5 6">CCUG 37842</strain>
    </source>
</reference>
<dbReference type="STRING" id="883113.HMPREF9708_00605"/>
<feature type="domain" description="Streptococcal pilin isopeptide linkage" evidence="3">
    <location>
        <begin position="201"/>
        <end position="301"/>
    </location>
</feature>
<keyword evidence="1" id="KW-0175">Coiled coil</keyword>
<evidence type="ECO:0000259" key="4">
    <source>
        <dbReference type="Pfam" id="PF17802"/>
    </source>
</evidence>
<feature type="coiled-coil region" evidence="1">
    <location>
        <begin position="386"/>
        <end position="465"/>
    </location>
</feature>
<dbReference type="EMBL" id="AGEG01000005">
    <property type="protein sequence ID" value="EHR37544.1"/>
    <property type="molecule type" value="Genomic_DNA"/>
</dbReference>
<feature type="domain" description="Streptococcal pilin isopeptide linkage" evidence="3">
    <location>
        <begin position="85"/>
        <end position="192"/>
    </location>
</feature>
<feature type="non-terminal residue" evidence="5">
    <location>
        <position position="585"/>
    </location>
</feature>
<protein>
    <submittedName>
        <fullName evidence="5">Pilin isopeptide linkage domain-containing protein</fullName>
    </submittedName>
</protein>
<evidence type="ECO:0000256" key="2">
    <source>
        <dbReference type="SAM" id="MobiDB-lite"/>
    </source>
</evidence>
<feature type="domain" description="SpaA-like prealbumin fold" evidence="4">
    <location>
        <begin position="481"/>
        <end position="539"/>
    </location>
</feature>
<gene>
    <name evidence="5" type="ORF">HMPREF9708_00605</name>
</gene>
<dbReference type="Pfam" id="PF12892">
    <property type="entry name" value="FctA"/>
    <property type="match status" value="3"/>
</dbReference>
<feature type="non-terminal residue" evidence="5">
    <location>
        <position position="1"/>
    </location>
</feature>
<dbReference type="InterPro" id="IPR013783">
    <property type="entry name" value="Ig-like_fold"/>
</dbReference>
<feature type="region of interest" description="Disordered" evidence="2">
    <location>
        <begin position="305"/>
        <end position="335"/>
    </location>
</feature>
<proteinExistence type="predicted"/>
<evidence type="ECO:0000256" key="1">
    <source>
        <dbReference type="SAM" id="Coils"/>
    </source>
</evidence>
<feature type="compositionally biased region" description="Low complexity" evidence="2">
    <location>
        <begin position="305"/>
        <end position="332"/>
    </location>
</feature>
<sequence length="585" mass="63936">HTETVTNVGGNITFAPISYEKAGTYTYTITETKGELPGITYDETPVNVTVVVTDKEGKLETAVTYENEDSQFENAYTATPGEANITATKVITGRELADGEFEFVLTETTEGVEKPHTETVTNVGENITFAPITYDKAGTYTYTITETKGELPGVTYDETPVNVTVVVIDKEGKLETAVTYENGDSQFENTYKPADGALVLEVSKVLTGREIKDGEFSFELINAEGQVIHTVSNEAGKVIFPAITLSKTGEFRYTIKEVHGSDSTVKYDDSTISATFQVSDQEGKLVASEVVYSPDAVFENIVEETTTTEESTSTTITEISTTTTEEPTTTTEAPKPDLYDVSIKKVDQYGQAVEGVIFELYQVTQTTVEETSDSSAVPDEPVSVDTSIIDKEIEDLRAQIVELQNQRAILEAEHETAIQSESSEPFDSEHLITIESLKTQIATLEEQLEEKLAEKSALMINTTAEEFDESGLMKVGDLVEEVKVGTYITDESGLIQVSDLVEGDYYFVEIAAPAGYEFTNKPYYFNLPNDQSLLITIENCNNNTTSVEDTTTTASTTTVEDTTTTLSTTTVEDTTTTLSTTTVED</sequence>
<dbReference type="InterPro" id="IPR022464">
    <property type="entry name" value="Strep_pil_isopept_link"/>
</dbReference>
<name>H3NIB6_9LACT</name>
<feature type="domain" description="Streptococcal pilin isopeptide linkage" evidence="3">
    <location>
        <begin position="7"/>
        <end position="77"/>
    </location>
</feature>
<dbReference type="Pfam" id="PF17802">
    <property type="entry name" value="SpaA"/>
    <property type="match status" value="1"/>
</dbReference>
<comment type="caution">
    <text evidence="5">The sequence shown here is derived from an EMBL/GenBank/DDBJ whole genome shotgun (WGS) entry which is preliminary data.</text>
</comment>
<dbReference type="NCBIfam" id="TIGR03786">
    <property type="entry name" value="strep_pil_rpt"/>
    <property type="match status" value="3"/>
</dbReference>
<dbReference type="AlphaFoldDB" id="H3NIB6"/>
<dbReference type="eggNOG" id="COG3156">
    <property type="taxonomic scope" value="Bacteria"/>
</dbReference>
<dbReference type="Gene3D" id="2.60.40.3050">
    <property type="match status" value="3"/>
</dbReference>